<dbReference type="Proteomes" id="UP000308092">
    <property type="component" value="Unassembled WGS sequence"/>
</dbReference>
<dbReference type="EMBL" id="SOSA01000226">
    <property type="protein sequence ID" value="THC94087.1"/>
    <property type="molecule type" value="Genomic_DNA"/>
</dbReference>
<feature type="region of interest" description="Disordered" evidence="1">
    <location>
        <begin position="59"/>
        <end position="92"/>
    </location>
</feature>
<name>A0A4S3JHS4_9EURO</name>
<evidence type="ECO:0000256" key="1">
    <source>
        <dbReference type="SAM" id="MobiDB-lite"/>
    </source>
</evidence>
<feature type="compositionally biased region" description="Basic and acidic residues" evidence="1">
    <location>
        <begin position="13"/>
        <end position="25"/>
    </location>
</feature>
<reference evidence="3 4" key="1">
    <citation type="submission" date="2019-03" db="EMBL/GenBank/DDBJ databases">
        <title>The genome sequence of a newly discovered highly antifungal drug resistant Aspergillus species, Aspergillus tanneri NIH 1004.</title>
        <authorList>
            <person name="Mounaud S."/>
            <person name="Singh I."/>
            <person name="Joardar V."/>
            <person name="Pakala S."/>
            <person name="Pakala S."/>
            <person name="Venepally P."/>
            <person name="Hoover J."/>
            <person name="Nierman W."/>
            <person name="Chung J."/>
            <person name="Losada L."/>
        </authorList>
    </citation>
    <scope>NUCLEOTIDE SEQUENCE [LARGE SCALE GENOMIC DNA]</scope>
    <source>
        <strain evidence="3 4">NIH1004</strain>
    </source>
</reference>
<feature type="compositionally biased region" description="Polar residues" evidence="1">
    <location>
        <begin position="111"/>
        <end position="124"/>
    </location>
</feature>
<feature type="compositionally biased region" description="Low complexity" evidence="1">
    <location>
        <begin position="80"/>
        <end position="92"/>
    </location>
</feature>
<evidence type="ECO:0000313" key="5">
    <source>
        <dbReference type="Proteomes" id="UP000324241"/>
    </source>
</evidence>
<sequence length="137" mass="14998">MSRTPLQWQAISDNRHFDGRRRASDDESQGLTATLSYPYSTHQPPRFLYPDIQGYDPTTINSPYPRFSFQGRPWDNGAESSGTLPSGSTGSLALHGVQRSSLLKGVDYSGAHNSYDTSSHSRGSIGSLGRANDMDSQ</sequence>
<evidence type="ECO:0000313" key="2">
    <source>
        <dbReference type="EMBL" id="KAA8648870.1"/>
    </source>
</evidence>
<feature type="compositionally biased region" description="Polar residues" evidence="1">
    <location>
        <begin position="29"/>
        <end position="43"/>
    </location>
</feature>
<dbReference type="EMBL" id="QUQM01000003">
    <property type="protein sequence ID" value="KAA8648870.1"/>
    <property type="molecule type" value="Genomic_DNA"/>
</dbReference>
<evidence type="ECO:0000313" key="3">
    <source>
        <dbReference type="EMBL" id="THC94087.1"/>
    </source>
</evidence>
<dbReference type="OrthoDB" id="4507193at2759"/>
<protein>
    <submittedName>
        <fullName evidence="3">Uncharacterized protein</fullName>
    </submittedName>
</protein>
<accession>A0A4S3JHS4</accession>
<organism evidence="3 4">
    <name type="scientific">Aspergillus tanneri</name>
    <dbReference type="NCBI Taxonomy" id="1220188"/>
    <lineage>
        <taxon>Eukaryota</taxon>
        <taxon>Fungi</taxon>
        <taxon>Dikarya</taxon>
        <taxon>Ascomycota</taxon>
        <taxon>Pezizomycotina</taxon>
        <taxon>Eurotiomycetes</taxon>
        <taxon>Eurotiomycetidae</taxon>
        <taxon>Eurotiales</taxon>
        <taxon>Aspergillaceae</taxon>
        <taxon>Aspergillus</taxon>
        <taxon>Aspergillus subgen. Circumdati</taxon>
    </lineage>
</organism>
<dbReference type="RefSeq" id="XP_033428231.1">
    <property type="nucleotide sequence ID" value="XM_033569425.1"/>
</dbReference>
<dbReference type="VEuPathDB" id="FungiDB:EYZ11_006416"/>
<evidence type="ECO:0000313" key="4">
    <source>
        <dbReference type="Proteomes" id="UP000308092"/>
    </source>
</evidence>
<proteinExistence type="predicted"/>
<keyword evidence="4" id="KW-1185">Reference proteome</keyword>
<feature type="region of interest" description="Disordered" evidence="1">
    <location>
        <begin position="107"/>
        <end position="137"/>
    </location>
</feature>
<feature type="region of interest" description="Disordered" evidence="1">
    <location>
        <begin position="1"/>
        <end position="43"/>
    </location>
</feature>
<feature type="compositionally biased region" description="Polar residues" evidence="1">
    <location>
        <begin position="1"/>
        <end position="12"/>
    </location>
</feature>
<dbReference type="AlphaFoldDB" id="A0A4S3JHS4"/>
<reference evidence="2 5" key="2">
    <citation type="submission" date="2019-08" db="EMBL/GenBank/DDBJ databases">
        <title>The genome sequence of a newly discovered highly antifungal drug resistant Aspergillus species, Aspergillus tanneri NIH 1004.</title>
        <authorList>
            <person name="Mounaud S."/>
            <person name="Singh I."/>
            <person name="Joardar V."/>
            <person name="Pakala S."/>
            <person name="Pakala S."/>
            <person name="Venepally P."/>
            <person name="Chung J.K."/>
            <person name="Losada L."/>
            <person name="Nierman W.C."/>
        </authorList>
    </citation>
    <scope>NUCLEOTIDE SEQUENCE [LARGE SCALE GENOMIC DNA]</scope>
    <source>
        <strain evidence="2 5">NIH1004</strain>
    </source>
</reference>
<dbReference type="Proteomes" id="UP000324241">
    <property type="component" value="Unassembled WGS sequence"/>
</dbReference>
<comment type="caution">
    <text evidence="3">The sequence shown here is derived from an EMBL/GenBank/DDBJ whole genome shotgun (WGS) entry which is preliminary data.</text>
</comment>
<gene>
    <name evidence="2" type="ORF">ATNIH1004_004756</name>
    <name evidence="3" type="ORF">EYZ11_006416</name>
</gene>
<dbReference type="GeneID" id="54327458"/>